<keyword evidence="2" id="KW-0328">Glycosyltransferase</keyword>
<dbReference type="GO" id="GO:0016757">
    <property type="term" value="F:glycosyltransferase activity"/>
    <property type="evidence" value="ECO:0007669"/>
    <property type="project" value="UniProtKB-KW"/>
</dbReference>
<reference evidence="5 6" key="1">
    <citation type="journal article" date="2015" name="Genome Announc.">
        <title>Draft Genome of the Euendolithic (true boring) Cyanobacterium Mastigocoleus testarum strain BC008.</title>
        <authorList>
            <person name="Guida B.S."/>
            <person name="Garcia-Pichel F."/>
        </authorList>
    </citation>
    <scope>NUCLEOTIDE SEQUENCE [LARGE SCALE GENOMIC DNA]</scope>
    <source>
        <strain evidence="5 6">BC008</strain>
    </source>
</reference>
<comment type="caution">
    <text evidence="5">The sequence shown here is derived from an EMBL/GenBank/DDBJ whole genome shotgun (WGS) entry which is preliminary data.</text>
</comment>
<evidence type="ECO:0000259" key="4">
    <source>
        <dbReference type="Pfam" id="PF00535"/>
    </source>
</evidence>
<name>A0A0V7ZNL6_9CYAN</name>
<dbReference type="PANTHER" id="PTHR43630:SF1">
    <property type="entry name" value="POLY-BETA-1,6-N-ACETYL-D-GLUCOSAMINE SYNTHASE"/>
    <property type="match status" value="1"/>
</dbReference>
<keyword evidence="6" id="KW-1185">Reference proteome</keyword>
<feature type="domain" description="Glycosyltransferase 2-like" evidence="4">
    <location>
        <begin position="8"/>
        <end position="142"/>
    </location>
</feature>
<evidence type="ECO:0000313" key="5">
    <source>
        <dbReference type="EMBL" id="KST66024.1"/>
    </source>
</evidence>
<dbReference type="Gene3D" id="3.90.550.10">
    <property type="entry name" value="Spore Coat Polysaccharide Biosynthesis Protein SpsA, Chain A"/>
    <property type="match status" value="1"/>
</dbReference>
<dbReference type="InterPro" id="IPR029044">
    <property type="entry name" value="Nucleotide-diphossugar_trans"/>
</dbReference>
<dbReference type="AlphaFoldDB" id="A0A0V7ZNL6"/>
<dbReference type="InterPro" id="IPR001173">
    <property type="entry name" value="Glyco_trans_2-like"/>
</dbReference>
<evidence type="ECO:0000256" key="1">
    <source>
        <dbReference type="ARBA" id="ARBA00006739"/>
    </source>
</evidence>
<dbReference type="SUPFAM" id="SSF53448">
    <property type="entry name" value="Nucleotide-diphospho-sugar transferases"/>
    <property type="match status" value="1"/>
</dbReference>
<dbReference type="PANTHER" id="PTHR43630">
    <property type="entry name" value="POLY-BETA-1,6-N-ACETYL-D-GLUCOSAMINE SYNTHASE"/>
    <property type="match status" value="1"/>
</dbReference>
<evidence type="ECO:0000313" key="6">
    <source>
        <dbReference type="Proteomes" id="UP000053372"/>
    </source>
</evidence>
<evidence type="ECO:0000256" key="3">
    <source>
        <dbReference type="ARBA" id="ARBA00022679"/>
    </source>
</evidence>
<dbReference type="Proteomes" id="UP000053372">
    <property type="component" value="Unassembled WGS sequence"/>
</dbReference>
<proteinExistence type="inferred from homology"/>
<dbReference type="EMBL" id="LMTZ01000101">
    <property type="protein sequence ID" value="KST66024.1"/>
    <property type="molecule type" value="Genomic_DNA"/>
</dbReference>
<keyword evidence="3 5" id="KW-0808">Transferase</keyword>
<gene>
    <name evidence="5" type="ORF">BC008_23865</name>
</gene>
<protein>
    <submittedName>
        <fullName evidence="5">Glycosyl transferase</fullName>
    </submittedName>
</protein>
<sequence length="367" mass="41955">MTTYASVTVGIPAYNEATTIEQVIRSFLLTKYPDLIEIIIADGGSTDSTQDIVKKLSLEDSRVKLLHNPLKIQSAGLNLILQQCRGDIFLRADAHCEYAPDYIERCVEALIESKASSVSGAQRAVATTAFQAGVALAFRSFLANGGSKLRNPNYDGYSDTNFMGCFWKKDILQVALYKQSEQNEKLNLSNIEYFDTSQVTNQDAELNLRLIEKNPKAIYISSKIKVCYHPRKTWKTLWKQYFKYGRGRYLTSLKHPKKSPLRSKIPFIALLLLVFASPFTYLFPQISLFFYIFLFICFLIPFLEGIRTTLKYDLVFNSEIWRSSEKVPSIITRCLFCGVAILTMPLAHSFGYTYQLFRHKILRAPNW</sequence>
<organism evidence="5 6">
    <name type="scientific">Mastigocoleus testarum BC008</name>
    <dbReference type="NCBI Taxonomy" id="371196"/>
    <lineage>
        <taxon>Bacteria</taxon>
        <taxon>Bacillati</taxon>
        <taxon>Cyanobacteriota</taxon>
        <taxon>Cyanophyceae</taxon>
        <taxon>Nostocales</taxon>
        <taxon>Hapalosiphonaceae</taxon>
        <taxon>Mastigocoleus</taxon>
    </lineage>
</organism>
<evidence type="ECO:0000256" key="2">
    <source>
        <dbReference type="ARBA" id="ARBA00022676"/>
    </source>
</evidence>
<accession>A0A0V7ZNL6</accession>
<dbReference type="Pfam" id="PF00535">
    <property type="entry name" value="Glycos_transf_2"/>
    <property type="match status" value="1"/>
</dbReference>
<comment type="similarity">
    <text evidence="1">Belongs to the glycosyltransferase 2 family.</text>
</comment>
<dbReference type="CDD" id="cd02525">
    <property type="entry name" value="Succinoglycan_BP_ExoA"/>
    <property type="match status" value="1"/>
</dbReference>